<accession>A0ABD3APC0</accession>
<gene>
    <name evidence="4" type="ORF">ACH5RR_006541</name>
</gene>
<dbReference type="Proteomes" id="UP001630127">
    <property type="component" value="Unassembled WGS sequence"/>
</dbReference>
<reference evidence="4 5" key="1">
    <citation type="submission" date="2024-11" db="EMBL/GenBank/DDBJ databases">
        <title>A near-complete genome assembly of Cinchona calisaya.</title>
        <authorList>
            <person name="Lian D.C."/>
            <person name="Zhao X.W."/>
            <person name="Wei L."/>
        </authorList>
    </citation>
    <scope>NUCLEOTIDE SEQUENCE [LARGE SCALE GENOMIC DNA]</scope>
    <source>
        <tissue evidence="4">Nenye</tissue>
    </source>
</reference>
<dbReference type="PANTHER" id="PTHR31642">
    <property type="entry name" value="TRICHOTHECENE 3-O-ACETYLTRANSFERASE"/>
    <property type="match status" value="1"/>
</dbReference>
<evidence type="ECO:0000256" key="1">
    <source>
        <dbReference type="ARBA" id="ARBA00009861"/>
    </source>
</evidence>
<proteinExistence type="inferred from homology"/>
<evidence type="ECO:0000256" key="3">
    <source>
        <dbReference type="ARBA" id="ARBA00023315"/>
    </source>
</evidence>
<sequence>MVTLRASHIVKPIELIPNKVIPLSDFDQLMPLTHTRTIYFYRPTSNELLKNPIHILHDSLSKALVTFYPLAGRLHWTNGGRVELHCNSMGALLLEAETEHKIDDFRDFCPTQILNLIPSADYTTTPIQEVPLLLVQLTKLSCGGISLGLAISHIVADGQSALRFVSEWKKIARGIISNDHVFLDRTILQTNQQDYQTIPTLKYADFYPLPLLIGQSDTLLEREKETTAIMLKVSKEQVEKLKKRAANNQRTFSRFEVVSAHLWKCISMARGIKPEQETVLYVHVDFRNRLKPPLPQNYFGNGVIAVPVNAIAGDIVSKSLGQISSKIREAMENVTDEYVRSYLVCMKNVQDVSSSRSFYTVGSSKGLFFGNPNLTITSWIGLPLNGADFGWGDEFFMGPGSMGYDGKVFIISSQSRDGSLVVSLRLQGEHMGAFEKYFYEEI</sequence>
<keyword evidence="3" id="KW-0012">Acyltransferase</keyword>
<comment type="similarity">
    <text evidence="1">Belongs to the plant acyltransferase family.</text>
</comment>
<dbReference type="Pfam" id="PF02458">
    <property type="entry name" value="Transferase"/>
    <property type="match status" value="1"/>
</dbReference>
<evidence type="ECO:0000313" key="5">
    <source>
        <dbReference type="Proteomes" id="UP001630127"/>
    </source>
</evidence>
<dbReference type="GO" id="GO:0016746">
    <property type="term" value="F:acyltransferase activity"/>
    <property type="evidence" value="ECO:0007669"/>
    <property type="project" value="UniProtKB-KW"/>
</dbReference>
<evidence type="ECO:0000256" key="2">
    <source>
        <dbReference type="ARBA" id="ARBA00022679"/>
    </source>
</evidence>
<dbReference type="PANTHER" id="PTHR31642:SF289">
    <property type="entry name" value="SPERMIDINE HYDROXYCINNAMOYL TRANSFERASE"/>
    <property type="match status" value="1"/>
</dbReference>
<protein>
    <recommendedName>
        <fullName evidence="6">Spermidine hydroxycinnamoyl transferase-like</fullName>
    </recommendedName>
</protein>
<organism evidence="4 5">
    <name type="scientific">Cinchona calisaya</name>
    <dbReference type="NCBI Taxonomy" id="153742"/>
    <lineage>
        <taxon>Eukaryota</taxon>
        <taxon>Viridiplantae</taxon>
        <taxon>Streptophyta</taxon>
        <taxon>Embryophyta</taxon>
        <taxon>Tracheophyta</taxon>
        <taxon>Spermatophyta</taxon>
        <taxon>Magnoliopsida</taxon>
        <taxon>eudicotyledons</taxon>
        <taxon>Gunneridae</taxon>
        <taxon>Pentapetalae</taxon>
        <taxon>asterids</taxon>
        <taxon>lamiids</taxon>
        <taxon>Gentianales</taxon>
        <taxon>Rubiaceae</taxon>
        <taxon>Cinchonoideae</taxon>
        <taxon>Cinchoneae</taxon>
        <taxon>Cinchona</taxon>
    </lineage>
</organism>
<dbReference type="FunFam" id="3.30.559.10:FF:000008">
    <property type="entry name" value="Tryptamine hydroxycinnamoyl transferase"/>
    <property type="match status" value="1"/>
</dbReference>
<evidence type="ECO:0008006" key="6">
    <source>
        <dbReference type="Google" id="ProtNLM"/>
    </source>
</evidence>
<dbReference type="SUPFAM" id="SSF52777">
    <property type="entry name" value="CoA-dependent acyltransferases"/>
    <property type="match status" value="1"/>
</dbReference>
<comment type="caution">
    <text evidence="4">The sequence shown here is derived from an EMBL/GenBank/DDBJ whole genome shotgun (WGS) entry which is preliminary data.</text>
</comment>
<name>A0ABD3APC0_9GENT</name>
<dbReference type="AlphaFoldDB" id="A0ABD3APC0"/>
<keyword evidence="2" id="KW-0808">Transferase</keyword>
<dbReference type="Gene3D" id="3.30.559.10">
    <property type="entry name" value="Chloramphenicol acetyltransferase-like domain"/>
    <property type="match status" value="2"/>
</dbReference>
<keyword evidence="5" id="KW-1185">Reference proteome</keyword>
<evidence type="ECO:0000313" key="4">
    <source>
        <dbReference type="EMBL" id="KAL3533020.1"/>
    </source>
</evidence>
<dbReference type="InterPro" id="IPR023213">
    <property type="entry name" value="CAT-like_dom_sf"/>
</dbReference>
<dbReference type="InterPro" id="IPR050317">
    <property type="entry name" value="Plant_Fungal_Acyltransferase"/>
</dbReference>
<dbReference type="EMBL" id="JBJUIK010000003">
    <property type="protein sequence ID" value="KAL3533020.1"/>
    <property type="molecule type" value="Genomic_DNA"/>
</dbReference>